<organism evidence="2 3">
    <name type="scientific">Pristionchus fissidentatus</name>
    <dbReference type="NCBI Taxonomy" id="1538716"/>
    <lineage>
        <taxon>Eukaryota</taxon>
        <taxon>Metazoa</taxon>
        <taxon>Ecdysozoa</taxon>
        <taxon>Nematoda</taxon>
        <taxon>Chromadorea</taxon>
        <taxon>Rhabditida</taxon>
        <taxon>Rhabditina</taxon>
        <taxon>Diplogasteromorpha</taxon>
        <taxon>Diplogasteroidea</taxon>
        <taxon>Neodiplogasteridae</taxon>
        <taxon>Pristionchus</taxon>
    </lineage>
</organism>
<gene>
    <name evidence="2" type="ORF">PFISCL1PPCAC_24660</name>
</gene>
<protein>
    <submittedName>
        <fullName evidence="2">Uncharacterized protein</fullName>
    </submittedName>
</protein>
<comment type="caution">
    <text evidence="2">The sequence shown here is derived from an EMBL/GenBank/DDBJ whole genome shotgun (WGS) entry which is preliminary data.</text>
</comment>
<keyword evidence="1" id="KW-0812">Transmembrane</keyword>
<evidence type="ECO:0000313" key="2">
    <source>
        <dbReference type="EMBL" id="GMT33363.1"/>
    </source>
</evidence>
<proteinExistence type="predicted"/>
<keyword evidence="1" id="KW-1133">Transmembrane helix</keyword>
<evidence type="ECO:0000256" key="1">
    <source>
        <dbReference type="SAM" id="Phobius"/>
    </source>
</evidence>
<name>A0AAV5WPP5_9BILA</name>
<keyword evidence="3" id="KW-1185">Reference proteome</keyword>
<sequence>SSSLLISLPVLALIKSGRLPPKMTNDIDHNYIEVGWWDVLAAPIALVWFFGLTWVICMAIIQTFLIGKNDTPAQPPFGRFYAAQRRPKNQSAR</sequence>
<dbReference type="AlphaFoldDB" id="A0AAV5WPP5"/>
<feature type="non-terminal residue" evidence="2">
    <location>
        <position position="1"/>
    </location>
</feature>
<keyword evidence="1" id="KW-0472">Membrane</keyword>
<reference evidence="2" key="1">
    <citation type="submission" date="2023-10" db="EMBL/GenBank/DDBJ databases">
        <title>Genome assembly of Pristionchus species.</title>
        <authorList>
            <person name="Yoshida K."/>
            <person name="Sommer R.J."/>
        </authorList>
    </citation>
    <scope>NUCLEOTIDE SEQUENCE</scope>
    <source>
        <strain evidence="2">RS5133</strain>
    </source>
</reference>
<evidence type="ECO:0000313" key="3">
    <source>
        <dbReference type="Proteomes" id="UP001432322"/>
    </source>
</evidence>
<dbReference type="EMBL" id="BTSY01000006">
    <property type="protein sequence ID" value="GMT33363.1"/>
    <property type="molecule type" value="Genomic_DNA"/>
</dbReference>
<accession>A0AAV5WPP5</accession>
<dbReference type="Proteomes" id="UP001432322">
    <property type="component" value="Unassembled WGS sequence"/>
</dbReference>
<feature type="transmembrane region" description="Helical" evidence="1">
    <location>
        <begin position="40"/>
        <end position="61"/>
    </location>
</feature>